<dbReference type="KEGG" id="gms:SOIL9_38950"/>
<dbReference type="InterPro" id="IPR025662">
    <property type="entry name" value="Sigma_54_int_dom_ATP-bd_1"/>
</dbReference>
<evidence type="ECO:0000256" key="1">
    <source>
        <dbReference type="ARBA" id="ARBA00022741"/>
    </source>
</evidence>
<dbReference type="SUPFAM" id="SSF46689">
    <property type="entry name" value="Homeodomain-like"/>
    <property type="match status" value="1"/>
</dbReference>
<dbReference type="PROSITE" id="PS00675">
    <property type="entry name" value="SIGMA54_INTERACT_1"/>
    <property type="match status" value="1"/>
</dbReference>
<feature type="modified residue" description="4-aspartylphosphate" evidence="5">
    <location>
        <position position="60"/>
    </location>
</feature>
<dbReference type="GO" id="GO:0000160">
    <property type="term" value="P:phosphorelay signal transduction system"/>
    <property type="evidence" value="ECO:0007669"/>
    <property type="project" value="InterPro"/>
</dbReference>
<dbReference type="PROSITE" id="PS00676">
    <property type="entry name" value="SIGMA54_INTERACT_2"/>
    <property type="match status" value="1"/>
</dbReference>
<dbReference type="PROSITE" id="PS50045">
    <property type="entry name" value="SIGMA54_INTERACT_4"/>
    <property type="match status" value="1"/>
</dbReference>
<dbReference type="PANTHER" id="PTHR32071">
    <property type="entry name" value="TRANSCRIPTIONAL REGULATORY PROTEIN"/>
    <property type="match status" value="1"/>
</dbReference>
<dbReference type="FunFam" id="3.40.50.300:FF:000006">
    <property type="entry name" value="DNA-binding transcriptional regulator NtrC"/>
    <property type="match status" value="1"/>
</dbReference>
<proteinExistence type="predicted"/>
<evidence type="ECO:0008006" key="11">
    <source>
        <dbReference type="Google" id="ProtNLM"/>
    </source>
</evidence>
<keyword evidence="4" id="KW-0804">Transcription</keyword>
<protein>
    <recommendedName>
        <fullName evidence="11">Response regulatory domain-containing protein</fullName>
    </recommendedName>
</protein>
<keyword evidence="10" id="KW-1185">Reference proteome</keyword>
<keyword evidence="3" id="KW-0805">Transcription regulation</keyword>
<dbReference type="InterPro" id="IPR002078">
    <property type="entry name" value="Sigma_54_int"/>
</dbReference>
<dbReference type="PROSITE" id="PS50110">
    <property type="entry name" value="RESPONSE_REGULATORY"/>
    <property type="match status" value="1"/>
</dbReference>
<dbReference type="GO" id="GO:0006355">
    <property type="term" value="P:regulation of DNA-templated transcription"/>
    <property type="evidence" value="ECO:0007669"/>
    <property type="project" value="InterPro"/>
</dbReference>
<dbReference type="GO" id="GO:0043565">
    <property type="term" value="F:sequence-specific DNA binding"/>
    <property type="evidence" value="ECO:0007669"/>
    <property type="project" value="InterPro"/>
</dbReference>
<accession>A0A6P2CY39</accession>
<dbReference type="Pfam" id="PF00158">
    <property type="entry name" value="Sigma54_activat"/>
    <property type="match status" value="1"/>
</dbReference>
<dbReference type="InterPro" id="IPR009057">
    <property type="entry name" value="Homeodomain-like_sf"/>
</dbReference>
<gene>
    <name evidence="9" type="ORF">SOIL9_38950</name>
</gene>
<name>A0A6P2CY39_9BACT</name>
<dbReference type="SMART" id="SM00448">
    <property type="entry name" value="REC"/>
    <property type="match status" value="1"/>
</dbReference>
<evidence type="ECO:0000256" key="6">
    <source>
        <dbReference type="SAM" id="MobiDB-lite"/>
    </source>
</evidence>
<dbReference type="Pfam" id="PF00072">
    <property type="entry name" value="Response_reg"/>
    <property type="match status" value="1"/>
</dbReference>
<dbReference type="Pfam" id="PF25601">
    <property type="entry name" value="AAA_lid_14"/>
    <property type="match status" value="1"/>
</dbReference>
<keyword evidence="5" id="KW-0597">Phosphoprotein</keyword>
<keyword evidence="2" id="KW-0067">ATP-binding</keyword>
<dbReference type="InterPro" id="IPR025943">
    <property type="entry name" value="Sigma_54_int_dom_ATP-bd_2"/>
</dbReference>
<dbReference type="SMART" id="SM00382">
    <property type="entry name" value="AAA"/>
    <property type="match status" value="1"/>
</dbReference>
<evidence type="ECO:0000256" key="5">
    <source>
        <dbReference type="PROSITE-ProRule" id="PRU00169"/>
    </source>
</evidence>
<dbReference type="SUPFAM" id="SSF52172">
    <property type="entry name" value="CheY-like"/>
    <property type="match status" value="1"/>
</dbReference>
<feature type="domain" description="Sigma-54 factor interaction" evidence="7">
    <location>
        <begin position="151"/>
        <end position="381"/>
    </location>
</feature>
<dbReference type="Gene3D" id="1.10.8.60">
    <property type="match status" value="1"/>
</dbReference>
<dbReference type="GO" id="GO:0005524">
    <property type="term" value="F:ATP binding"/>
    <property type="evidence" value="ECO:0007669"/>
    <property type="project" value="UniProtKB-KW"/>
</dbReference>
<evidence type="ECO:0000256" key="2">
    <source>
        <dbReference type="ARBA" id="ARBA00022840"/>
    </source>
</evidence>
<dbReference type="InterPro" id="IPR001789">
    <property type="entry name" value="Sig_transdc_resp-reg_receiver"/>
</dbReference>
<evidence type="ECO:0000313" key="10">
    <source>
        <dbReference type="Proteomes" id="UP000464178"/>
    </source>
</evidence>
<dbReference type="SUPFAM" id="SSF52540">
    <property type="entry name" value="P-loop containing nucleoside triphosphate hydrolases"/>
    <property type="match status" value="1"/>
</dbReference>
<organism evidence="9 10">
    <name type="scientific">Gemmata massiliana</name>
    <dbReference type="NCBI Taxonomy" id="1210884"/>
    <lineage>
        <taxon>Bacteria</taxon>
        <taxon>Pseudomonadati</taxon>
        <taxon>Planctomycetota</taxon>
        <taxon>Planctomycetia</taxon>
        <taxon>Gemmatales</taxon>
        <taxon>Gemmataceae</taxon>
        <taxon>Gemmata</taxon>
    </lineage>
</organism>
<evidence type="ECO:0000256" key="4">
    <source>
        <dbReference type="ARBA" id="ARBA00023163"/>
    </source>
</evidence>
<dbReference type="Gene3D" id="3.40.50.300">
    <property type="entry name" value="P-loop containing nucleotide triphosphate hydrolases"/>
    <property type="match status" value="1"/>
</dbReference>
<dbReference type="InterPro" id="IPR002197">
    <property type="entry name" value="HTH_Fis"/>
</dbReference>
<evidence type="ECO:0000259" key="8">
    <source>
        <dbReference type="PROSITE" id="PS50110"/>
    </source>
</evidence>
<dbReference type="AlphaFoldDB" id="A0A6P2CY39"/>
<dbReference type="Pfam" id="PF02954">
    <property type="entry name" value="HTH_8"/>
    <property type="match status" value="1"/>
</dbReference>
<dbReference type="CDD" id="cd00009">
    <property type="entry name" value="AAA"/>
    <property type="match status" value="1"/>
</dbReference>
<dbReference type="Proteomes" id="UP000464178">
    <property type="component" value="Chromosome"/>
</dbReference>
<feature type="domain" description="Response regulatory" evidence="8">
    <location>
        <begin position="11"/>
        <end position="126"/>
    </location>
</feature>
<dbReference type="InterPro" id="IPR011006">
    <property type="entry name" value="CheY-like_superfamily"/>
</dbReference>
<dbReference type="Gene3D" id="1.10.10.60">
    <property type="entry name" value="Homeodomain-like"/>
    <property type="match status" value="1"/>
</dbReference>
<evidence type="ECO:0000256" key="3">
    <source>
        <dbReference type="ARBA" id="ARBA00023015"/>
    </source>
</evidence>
<dbReference type="EMBL" id="LR593886">
    <property type="protein sequence ID" value="VTR93819.1"/>
    <property type="molecule type" value="Genomic_DNA"/>
</dbReference>
<sequence length="504" mass="55298">MATTPAHNRLRILFVDDETHLREFMKSELPRLGHEVTTCADSKSGIETVKKQTFDAAILDMRMEHDKAGLQVLAALKQVAPDTEAVIMTGYGSTETAVEALRLGAFDYLTKPCKLTDIEALLLRIQEKRKLKNKTAALESRVEAAEGPSGLIGASAAMTPVQQFIDRVGPTDGRVLITGETGTGKEVVARSLYTKSKRADMPFVPVNCGALTQTLAESQLFGHKKGAFTGADKDHKGFFEVANGGTLFLDELGELDKNLQVKLLRVLEAGEIQRLGESQPITVDVRVISATNKDLRKMIEEGTFREDLLFRLNMFHVHLPPLRDRREDIPELARHLLARHAKRPVENVAHLLTPEALRIMLNHDYKGNVRELTNAMEYAWIVSGGGAITPEALPRDMVYPKPSATIPVAFPVAPSAPAPSGYSAAFPGAPAPMPTLPFPANQGDTGAGTGPTKSLADVEMEYILQVYSKNGMNKQKTSDELGISLKTLYNKLHKYEEERQRRAG</sequence>
<reference evidence="9 10" key="1">
    <citation type="submission" date="2019-05" db="EMBL/GenBank/DDBJ databases">
        <authorList>
            <consortium name="Science for Life Laboratories"/>
        </authorList>
    </citation>
    <scope>NUCLEOTIDE SEQUENCE [LARGE SCALE GENOMIC DNA]</scope>
    <source>
        <strain evidence="9">Soil9</strain>
    </source>
</reference>
<evidence type="ECO:0000259" key="7">
    <source>
        <dbReference type="PROSITE" id="PS50045"/>
    </source>
</evidence>
<dbReference type="InterPro" id="IPR027417">
    <property type="entry name" value="P-loop_NTPase"/>
</dbReference>
<dbReference type="PANTHER" id="PTHR32071:SF100">
    <property type="entry name" value="RESPONSE REGULATOR PROTEIN PILR"/>
    <property type="match status" value="1"/>
</dbReference>
<evidence type="ECO:0000313" key="9">
    <source>
        <dbReference type="EMBL" id="VTR93819.1"/>
    </source>
</evidence>
<dbReference type="RefSeq" id="WP_162668483.1">
    <property type="nucleotide sequence ID" value="NZ_LR593886.1"/>
</dbReference>
<keyword evidence="1" id="KW-0547">Nucleotide-binding</keyword>
<dbReference type="Gene3D" id="3.40.50.2300">
    <property type="match status" value="1"/>
</dbReference>
<dbReference type="InterPro" id="IPR058031">
    <property type="entry name" value="AAA_lid_NorR"/>
</dbReference>
<feature type="region of interest" description="Disordered" evidence="6">
    <location>
        <begin position="433"/>
        <end position="452"/>
    </location>
</feature>
<dbReference type="InterPro" id="IPR003593">
    <property type="entry name" value="AAA+_ATPase"/>
</dbReference>